<name>C3X9U4_OXAFO</name>
<evidence type="ECO:0000313" key="2">
    <source>
        <dbReference type="EMBL" id="EEO29970.1"/>
    </source>
</evidence>
<feature type="domain" description="Cyanophage baseplate Pam3 plug gp18" evidence="1">
    <location>
        <begin position="6"/>
        <end position="102"/>
    </location>
</feature>
<dbReference type="STRING" id="847.BRW83_1148"/>
<evidence type="ECO:0000313" key="3">
    <source>
        <dbReference type="Proteomes" id="UP000005089"/>
    </source>
</evidence>
<proteinExistence type="predicted"/>
<accession>C3X9U4</accession>
<dbReference type="OrthoDB" id="5465444at2"/>
<dbReference type="GeneID" id="77135035"/>
<gene>
    <name evidence="2" type="ORF">OFBG_00998</name>
</gene>
<sequence length="104" mass="11540">MSEDVFEIPLSSGAQKFSIRLGENTLQIRLVWREAEGGGWFIDLFDNEGLDLITGIPLRSGRNILEEHAHLGLGALTVSLDGETSRDPAYDEMGSKVQLYWMAS</sequence>
<dbReference type="Proteomes" id="UP000005089">
    <property type="component" value="Unassembled WGS sequence"/>
</dbReference>
<keyword evidence="3" id="KW-1185">Reference proteome</keyword>
<dbReference type="RefSeq" id="WP_005880785.1">
    <property type="nucleotide sequence ID" value="NZ_CP019430.1"/>
</dbReference>
<dbReference type="Pfam" id="PF22479">
    <property type="entry name" value="Pam3_gp18"/>
    <property type="match status" value="1"/>
</dbReference>
<reference evidence="2 3" key="1">
    <citation type="submission" date="2009-02" db="EMBL/GenBank/DDBJ databases">
        <title>The Genome Sequence of Oxalobacter formigenes OXCC13.</title>
        <authorList>
            <consortium name="The Broad Institute Genome Sequencing Platform"/>
            <person name="Ward D."/>
            <person name="Young S.K."/>
            <person name="Kodira C.D."/>
            <person name="Zeng Q."/>
            <person name="Koehrsen M."/>
            <person name="Alvarado L."/>
            <person name="Berlin A."/>
            <person name="Borenstein D."/>
            <person name="Chen Z."/>
            <person name="Engels R."/>
            <person name="Freedman E."/>
            <person name="Gellesch M."/>
            <person name="Goldberg J."/>
            <person name="Griggs A."/>
            <person name="Gujja S."/>
            <person name="Heiman D."/>
            <person name="Hepburn T."/>
            <person name="Howarth C."/>
            <person name="Jen D."/>
            <person name="Larson L."/>
            <person name="Lewis B."/>
            <person name="Mehta T."/>
            <person name="Park D."/>
            <person name="Pearson M."/>
            <person name="Roberts A."/>
            <person name="Saif S."/>
            <person name="Shea T."/>
            <person name="Shenoy N."/>
            <person name="Sisk P."/>
            <person name="Stolte C."/>
            <person name="Sykes S."/>
            <person name="Walk T."/>
            <person name="White J."/>
            <person name="Yandava C."/>
            <person name="Allison M.J."/>
            <person name="Lander E."/>
            <person name="Nusbaum C."/>
            <person name="Galagan J."/>
            <person name="Birren B."/>
        </authorList>
    </citation>
    <scope>NUCLEOTIDE SEQUENCE [LARGE SCALE GENOMIC DNA]</scope>
    <source>
        <strain evidence="2 3">OXCC13</strain>
    </source>
</reference>
<dbReference type="HOGENOM" id="CLU_174128_0_0_4"/>
<protein>
    <recommendedName>
        <fullName evidence="1">Cyanophage baseplate Pam3 plug gp18 domain-containing protein</fullName>
    </recommendedName>
</protein>
<dbReference type="eggNOG" id="ENOG50334GX">
    <property type="taxonomic scope" value="Bacteria"/>
</dbReference>
<dbReference type="InterPro" id="IPR054252">
    <property type="entry name" value="Pam3_gp18"/>
</dbReference>
<organism evidence="2 3">
    <name type="scientific">Oxalobacter formigenes OXCC13</name>
    <dbReference type="NCBI Taxonomy" id="556269"/>
    <lineage>
        <taxon>Bacteria</taxon>
        <taxon>Pseudomonadati</taxon>
        <taxon>Pseudomonadota</taxon>
        <taxon>Betaproteobacteria</taxon>
        <taxon>Burkholderiales</taxon>
        <taxon>Oxalobacteraceae</taxon>
        <taxon>Oxalobacter</taxon>
    </lineage>
</organism>
<dbReference type="EMBL" id="GG658170">
    <property type="protein sequence ID" value="EEO29970.1"/>
    <property type="molecule type" value="Genomic_DNA"/>
</dbReference>
<dbReference type="AlphaFoldDB" id="C3X9U4"/>
<evidence type="ECO:0000259" key="1">
    <source>
        <dbReference type="Pfam" id="PF22479"/>
    </source>
</evidence>